<keyword evidence="1" id="KW-0805">Transcription regulation</keyword>
<dbReference type="SMART" id="SM00421">
    <property type="entry name" value="HTH_LUXR"/>
    <property type="match status" value="1"/>
</dbReference>
<name>A0ABY1QEL0_9SPHN</name>
<evidence type="ECO:0000256" key="3">
    <source>
        <dbReference type="ARBA" id="ARBA00023163"/>
    </source>
</evidence>
<proteinExistence type="predicted"/>
<evidence type="ECO:0000256" key="1">
    <source>
        <dbReference type="ARBA" id="ARBA00023015"/>
    </source>
</evidence>
<organism evidence="5 6">
    <name type="scientific">Novosphingobium panipatense</name>
    <dbReference type="NCBI Taxonomy" id="428991"/>
    <lineage>
        <taxon>Bacteria</taxon>
        <taxon>Pseudomonadati</taxon>
        <taxon>Pseudomonadota</taxon>
        <taxon>Alphaproteobacteria</taxon>
        <taxon>Sphingomonadales</taxon>
        <taxon>Sphingomonadaceae</taxon>
        <taxon>Novosphingobium</taxon>
    </lineage>
</organism>
<dbReference type="PRINTS" id="PR00038">
    <property type="entry name" value="HTHLUXR"/>
</dbReference>
<comment type="caution">
    <text evidence="5">The sequence shown here is derived from an EMBL/GenBank/DDBJ whole genome shotgun (WGS) entry which is preliminary data.</text>
</comment>
<dbReference type="EMBL" id="FXUI01000005">
    <property type="protein sequence ID" value="SMP69195.1"/>
    <property type="molecule type" value="Genomic_DNA"/>
</dbReference>
<dbReference type="Gene3D" id="1.10.10.10">
    <property type="entry name" value="Winged helix-like DNA-binding domain superfamily/Winged helix DNA-binding domain"/>
    <property type="match status" value="1"/>
</dbReference>
<keyword evidence="6" id="KW-1185">Reference proteome</keyword>
<dbReference type="Pfam" id="PF00196">
    <property type="entry name" value="GerE"/>
    <property type="match status" value="1"/>
</dbReference>
<keyword evidence="3" id="KW-0804">Transcription</keyword>
<feature type="domain" description="HTH luxR-type" evidence="4">
    <location>
        <begin position="5"/>
        <end position="70"/>
    </location>
</feature>
<dbReference type="InterPro" id="IPR000792">
    <property type="entry name" value="Tscrpt_reg_LuxR_C"/>
</dbReference>
<gene>
    <name evidence="5" type="ORF">SAMN06296065_10539</name>
</gene>
<reference evidence="5 6" key="1">
    <citation type="submission" date="2017-05" db="EMBL/GenBank/DDBJ databases">
        <authorList>
            <person name="Varghese N."/>
            <person name="Submissions S."/>
        </authorList>
    </citation>
    <scope>NUCLEOTIDE SEQUENCE [LARGE SCALE GENOMIC DNA]</scope>
    <source>
        <strain evidence="5 6">SM16</strain>
    </source>
</reference>
<keyword evidence="2" id="KW-0238">DNA-binding</keyword>
<dbReference type="CDD" id="cd06170">
    <property type="entry name" value="LuxR_C_like"/>
    <property type="match status" value="1"/>
</dbReference>
<evidence type="ECO:0000313" key="5">
    <source>
        <dbReference type="EMBL" id="SMP69195.1"/>
    </source>
</evidence>
<dbReference type="PROSITE" id="PS50043">
    <property type="entry name" value="HTH_LUXR_2"/>
    <property type="match status" value="1"/>
</dbReference>
<protein>
    <submittedName>
        <fullName evidence="5">Regulatory protein, luxR family</fullName>
    </submittedName>
</protein>
<evidence type="ECO:0000256" key="2">
    <source>
        <dbReference type="ARBA" id="ARBA00023125"/>
    </source>
</evidence>
<dbReference type="RefSeq" id="WP_103727948.1">
    <property type="nucleotide sequence ID" value="NZ_FXUI01000005.1"/>
</dbReference>
<dbReference type="InterPro" id="IPR036388">
    <property type="entry name" value="WH-like_DNA-bd_sf"/>
</dbReference>
<evidence type="ECO:0000313" key="6">
    <source>
        <dbReference type="Proteomes" id="UP001157910"/>
    </source>
</evidence>
<dbReference type="Proteomes" id="UP001157910">
    <property type="component" value="Unassembled WGS sequence"/>
</dbReference>
<dbReference type="SUPFAM" id="SSF46894">
    <property type="entry name" value="C-terminal effector domain of the bipartite response regulators"/>
    <property type="match status" value="1"/>
</dbReference>
<evidence type="ECO:0000259" key="4">
    <source>
        <dbReference type="PROSITE" id="PS50043"/>
    </source>
</evidence>
<accession>A0ABY1QEL0</accession>
<sequence>MERMSGSENVQLTSRELDVLQYVAMGRSAKETAIELNIAPCTVERHVENVRLKTRTRNRAHMIAYVIREGLLTERSN</sequence>
<dbReference type="InterPro" id="IPR016032">
    <property type="entry name" value="Sig_transdc_resp-reg_C-effctor"/>
</dbReference>
<dbReference type="PANTHER" id="PTHR44688:SF16">
    <property type="entry name" value="DNA-BINDING TRANSCRIPTIONAL ACTIVATOR DEVR_DOSR"/>
    <property type="match status" value="1"/>
</dbReference>
<dbReference type="PANTHER" id="PTHR44688">
    <property type="entry name" value="DNA-BINDING TRANSCRIPTIONAL ACTIVATOR DEVR_DOSR"/>
    <property type="match status" value="1"/>
</dbReference>